<dbReference type="PANTHER" id="PTHR34406">
    <property type="entry name" value="PROTEIN YCEI"/>
    <property type="match status" value="1"/>
</dbReference>
<accession>F4L5R4</accession>
<dbReference type="InterPro" id="IPR036761">
    <property type="entry name" value="TTHA0802/YceI-like_sf"/>
</dbReference>
<evidence type="ECO:0000313" key="3">
    <source>
        <dbReference type="EMBL" id="AEE52024.1"/>
    </source>
</evidence>
<dbReference type="Proteomes" id="UP000008461">
    <property type="component" value="Chromosome"/>
</dbReference>
<dbReference type="SMART" id="SM00867">
    <property type="entry name" value="YceI"/>
    <property type="match status" value="1"/>
</dbReference>
<dbReference type="Pfam" id="PF04264">
    <property type="entry name" value="YceI"/>
    <property type="match status" value="1"/>
</dbReference>
<keyword evidence="1" id="KW-0732">Signal</keyword>
<feature type="domain" description="Lipid/polyisoprenoid-binding YceI-like" evidence="2">
    <location>
        <begin position="28"/>
        <end position="196"/>
    </location>
</feature>
<dbReference type="SUPFAM" id="SSF101874">
    <property type="entry name" value="YceI-like"/>
    <property type="match status" value="1"/>
</dbReference>
<organism evidence="3 4">
    <name type="scientific">Haliscomenobacter hydrossis (strain ATCC 27775 / DSM 1100 / LMG 10767 / O)</name>
    <dbReference type="NCBI Taxonomy" id="760192"/>
    <lineage>
        <taxon>Bacteria</taxon>
        <taxon>Pseudomonadati</taxon>
        <taxon>Bacteroidota</taxon>
        <taxon>Saprospiria</taxon>
        <taxon>Saprospirales</taxon>
        <taxon>Haliscomenobacteraceae</taxon>
        <taxon>Haliscomenobacter</taxon>
    </lineage>
</organism>
<dbReference type="InterPro" id="IPR007372">
    <property type="entry name" value="Lipid/polyisoprenoid-bd_YceI"/>
</dbReference>
<dbReference type="EMBL" id="CP002691">
    <property type="protein sequence ID" value="AEE52024.1"/>
    <property type="molecule type" value="Genomic_DNA"/>
</dbReference>
<feature type="signal peptide" evidence="1">
    <location>
        <begin position="1"/>
        <end position="24"/>
    </location>
</feature>
<dbReference type="PANTHER" id="PTHR34406:SF1">
    <property type="entry name" value="PROTEIN YCEI"/>
    <property type="match status" value="1"/>
</dbReference>
<dbReference type="KEGG" id="hhy:Halhy_4178"/>
<dbReference type="AlphaFoldDB" id="F4L5R4"/>
<dbReference type="STRING" id="760192.Halhy_4178"/>
<dbReference type="Gene3D" id="2.40.128.110">
    <property type="entry name" value="Lipid/polyisoprenoid-binding, YceI-like"/>
    <property type="match status" value="1"/>
</dbReference>
<proteinExistence type="predicted"/>
<evidence type="ECO:0000313" key="4">
    <source>
        <dbReference type="Proteomes" id="UP000008461"/>
    </source>
</evidence>
<gene>
    <name evidence="3" type="ordered locus">Halhy_4178</name>
</gene>
<evidence type="ECO:0000256" key="1">
    <source>
        <dbReference type="SAM" id="SignalP"/>
    </source>
</evidence>
<feature type="chain" id="PRO_5003310705" evidence="1">
    <location>
        <begin position="25"/>
        <end position="197"/>
    </location>
</feature>
<dbReference type="OrthoDB" id="951410at2"/>
<dbReference type="RefSeq" id="WP_013766562.1">
    <property type="nucleotide sequence ID" value="NC_015510.1"/>
</dbReference>
<dbReference type="HOGENOM" id="CLU_071003_2_2_10"/>
<dbReference type="eggNOG" id="COG2353">
    <property type="taxonomic scope" value="Bacteria"/>
</dbReference>
<name>F4L5R4_HALH1</name>
<protein>
    <submittedName>
        <fullName evidence="3">YceI family protein</fullName>
    </submittedName>
</protein>
<keyword evidence="4" id="KW-1185">Reference proteome</keyword>
<reference key="2">
    <citation type="submission" date="2011-04" db="EMBL/GenBank/DDBJ databases">
        <title>Complete sequence of chromosome of Haliscomenobacter hydrossis DSM 1100.</title>
        <authorList>
            <consortium name="US DOE Joint Genome Institute (JGI-PGF)"/>
            <person name="Lucas S."/>
            <person name="Han J."/>
            <person name="Lapidus A."/>
            <person name="Bruce D."/>
            <person name="Goodwin L."/>
            <person name="Pitluck S."/>
            <person name="Peters L."/>
            <person name="Kyrpides N."/>
            <person name="Mavromatis K."/>
            <person name="Ivanova N."/>
            <person name="Ovchinnikova G."/>
            <person name="Pagani I."/>
            <person name="Daligault H."/>
            <person name="Detter J.C."/>
            <person name="Han C."/>
            <person name="Land M."/>
            <person name="Hauser L."/>
            <person name="Markowitz V."/>
            <person name="Cheng J.-F."/>
            <person name="Hugenholtz P."/>
            <person name="Woyke T."/>
            <person name="Wu D."/>
            <person name="Verbarg S."/>
            <person name="Frueling A."/>
            <person name="Brambilla E."/>
            <person name="Klenk H.-P."/>
            <person name="Eisen J.A."/>
        </authorList>
    </citation>
    <scope>NUCLEOTIDE SEQUENCE</scope>
    <source>
        <strain>DSM 1100</strain>
    </source>
</reference>
<evidence type="ECO:0000259" key="2">
    <source>
        <dbReference type="SMART" id="SM00867"/>
    </source>
</evidence>
<reference evidence="3 4" key="1">
    <citation type="journal article" date="2011" name="Stand. Genomic Sci.">
        <title>Complete genome sequence of Haliscomenobacter hydrossis type strain (O).</title>
        <authorList>
            <consortium name="US DOE Joint Genome Institute (JGI-PGF)"/>
            <person name="Daligault H."/>
            <person name="Lapidus A."/>
            <person name="Zeytun A."/>
            <person name="Nolan M."/>
            <person name="Lucas S."/>
            <person name="Del Rio T.G."/>
            <person name="Tice H."/>
            <person name="Cheng J.F."/>
            <person name="Tapia R."/>
            <person name="Han C."/>
            <person name="Goodwin L."/>
            <person name="Pitluck S."/>
            <person name="Liolios K."/>
            <person name="Pagani I."/>
            <person name="Ivanova N."/>
            <person name="Huntemann M."/>
            <person name="Mavromatis K."/>
            <person name="Mikhailova N."/>
            <person name="Pati A."/>
            <person name="Chen A."/>
            <person name="Palaniappan K."/>
            <person name="Land M."/>
            <person name="Hauser L."/>
            <person name="Brambilla E.M."/>
            <person name="Rohde M."/>
            <person name="Verbarg S."/>
            <person name="Goker M."/>
            <person name="Bristow J."/>
            <person name="Eisen J.A."/>
            <person name="Markowitz V."/>
            <person name="Hugenholtz P."/>
            <person name="Kyrpides N.C."/>
            <person name="Klenk H.P."/>
            <person name="Woyke T."/>
        </authorList>
    </citation>
    <scope>NUCLEOTIDE SEQUENCE [LARGE SCALE GENOMIC DNA]</scope>
    <source>
        <strain evidence="4">ATCC 27775 / DSM 1100 / LMG 10767 / O</strain>
    </source>
</reference>
<sequence length="197" mass="21437">MKHLTFLLLCAAFMGLAFTNPASNAVVVYKVDTNTSTVKWTAAKVTGKHFGKVPIKVGTLEMNKSKLVGASFEVNMAALTVEDGGGNERLRGHLTNDDFFATDKHPTASFKATKVTAKDKVGNYTVVGNMVIKNLTKSITFDANIKSEGGKVMGTAVIKLDRTDYDIKFRSGKFFPDLGDKLIYDEFELEVSLVAAK</sequence>